<feature type="transmembrane region" description="Helical" evidence="10">
    <location>
        <begin position="1045"/>
        <end position="1066"/>
    </location>
</feature>
<feature type="transmembrane region" description="Helical" evidence="10">
    <location>
        <begin position="401"/>
        <end position="428"/>
    </location>
</feature>
<evidence type="ECO:0000256" key="9">
    <source>
        <dbReference type="SAM" id="MobiDB-lite"/>
    </source>
</evidence>
<dbReference type="SUPFAM" id="SSF52540">
    <property type="entry name" value="P-loop containing nucleoside triphosphate hydrolases"/>
    <property type="match status" value="2"/>
</dbReference>
<feature type="domain" description="ABC transmembrane type-1" evidence="12">
    <location>
        <begin position="151"/>
        <end position="461"/>
    </location>
</feature>
<dbReference type="Gene3D" id="3.40.50.300">
    <property type="entry name" value="P-loop containing nucleotide triphosphate hydrolases"/>
    <property type="match status" value="2"/>
</dbReference>
<evidence type="ECO:0008006" key="15">
    <source>
        <dbReference type="Google" id="ProtNLM"/>
    </source>
</evidence>
<dbReference type="PROSITE" id="PS00211">
    <property type="entry name" value="ABC_TRANSPORTER_1"/>
    <property type="match status" value="2"/>
</dbReference>
<feature type="region of interest" description="Disordered" evidence="9">
    <location>
        <begin position="244"/>
        <end position="275"/>
    </location>
</feature>
<feature type="domain" description="ABC transmembrane type-1" evidence="12">
    <location>
        <begin position="931"/>
        <end position="1214"/>
    </location>
</feature>
<evidence type="ECO:0000256" key="4">
    <source>
        <dbReference type="ARBA" id="ARBA00022737"/>
    </source>
</evidence>
<dbReference type="InterPro" id="IPR017871">
    <property type="entry name" value="ABC_transporter-like_CS"/>
</dbReference>
<evidence type="ECO:0000256" key="6">
    <source>
        <dbReference type="ARBA" id="ARBA00022840"/>
    </source>
</evidence>
<dbReference type="GO" id="GO:0016887">
    <property type="term" value="F:ATP hydrolysis activity"/>
    <property type="evidence" value="ECO:0007669"/>
    <property type="project" value="InterPro"/>
</dbReference>
<dbReference type="FunFam" id="1.20.1560.10:FF:000013">
    <property type="entry name" value="ABC transporter C family member 2"/>
    <property type="match status" value="1"/>
</dbReference>
<keyword evidence="3 10" id="KW-0812">Transmembrane</keyword>
<comment type="caution">
    <text evidence="13">The sequence shown here is derived from an EMBL/GenBank/DDBJ whole genome shotgun (WGS) entry which is preliminary data.</text>
</comment>
<sequence>SMVQQRPYFIRPQDSDSIAESSVPASAFIDRCSSNNNSSDGSNSNNSRFGLFGCSRDITPLSQPNSVVQSDLVRSSESSSSRFSRLFFCWPGEIMAKGAKRQLEFHDLYRLNDDNMPDSAWRRFRKHRKPGRPLLAALLIALAPEFLTQSLFAIAESVLYFSGPFFLQRILRFIETYKDGSSPEKPVGLRVVYLDALGLFVFTVLTSLLAHRCLWVGSRISILIKGLLVSELSLKTLQRSSTGAWDRSDASDSQEEDSDGDEDGDEDKDDGDSLSASNGKIMNLLTADFERITEVSAHLDGLYALPIMLLMGIWYMYVLLGISAIVGLLMAILYVPMFKAVLQYLSKIERELNLLSDKRIAAITELLQGIKTVKLFGWETGFLHCVNEHRESQLVYLWKNLVAWAGIVMASYCAPMLILAVIFGVYAIGLGQQLTAEVAFTAISVFQLIRIVFEQLPGTLNWIVGGYVSLQRIDQYLQQPQLQSSDVRIAKHTDSQNEELGFANADLEWAGQPEIGAKALSVPTASSASAFSANSEQMPLLADIVPSGTRTRLEPDLESALQSQSSPPCSANGTNAPFALKSIDIRFPLGSLSLIAGPTGSGKSSLLAALIGEMTLTRGHILLPMSLSSLPPGRVASFSQLADIGMETTYFAYVAQEAWLRNATIRDNILFDESYDQRRYEETLRVCSLKPDLRTLVAGDMTEIGERGVTLSGGQKQRVALARAVYSSRPVLLIDDCLSAVDAHTAKHILTECLVDNSTWLMQGRTRVLVTHHVSLCLAYAQHIVMMSEGKVTVQGNPHELLASGILAGAIEQIEQGSSSSSKINSSSSSISGTGKHSNEDSNADSKNISKITADYTASSSTTALHSSQTEDMYNSERQRRITEQRNIDPAANLSALQGTLIEDEEREEGHVKLATWRLYLDACGGMWFWAISMALLLAFHASAVLQDYWVRIWVDSAKKETGAGSNHSAAFWLGIYMAIGIVSAMWLLVQGLFTCIGSVSASRTIHKMLLKTIVHATPRFFDSTPLGRIVNRFSRDMQVIDEELMSSLVWWITDALSVVSVVVVIAAAIPAFLWVAAFVFVTYAGLTYYYLKTSRQLKRLESNSMSPLLSLFSELIQGTSTIRAFGSMQLYIKEAMNRVSMHNQPFYVAWASNRWLSVRIDAAGAAISCACALFILANLDWIDAGLAGFMLSYSLSFSEHMVWVIRKYSTIELEMNAVERISQYLSIEQEADLHTKVPSNSPPSDWPASGDIVIDDLTVEYVSGTKVLQGVSLSARHGEKIGIVGRTGAGKSTLSLALMRFIEPSSGRIVLDGVDISKIGLEDLRRNVTIIPQDPTLFNGTVRYNLDPFGEYTDGHLWNAIRKSYLAKENESDENENAYPATSSAEMIGMTSDKANATKEPRLASGAFSSLDAEIRDNGQNLSLGQRQLVALARALVRQSRLIIMDEATASVDFATDSCIQHTIRGPEFANSTLFCIAHRLRTIIDYDRVLVLDKGQVVEFDTPMQLLQKPQGVFRSMCEQSGEYDAFVEQLSNAF</sequence>
<feature type="transmembrane region" description="Helical" evidence="10">
    <location>
        <begin position="970"/>
        <end position="1000"/>
    </location>
</feature>
<feature type="transmembrane region" description="Helical" evidence="10">
    <location>
        <begin position="928"/>
        <end position="950"/>
    </location>
</feature>
<organism evidence="13 14">
    <name type="scientific">Coemansia asiatica</name>
    <dbReference type="NCBI Taxonomy" id="1052880"/>
    <lineage>
        <taxon>Eukaryota</taxon>
        <taxon>Fungi</taxon>
        <taxon>Fungi incertae sedis</taxon>
        <taxon>Zoopagomycota</taxon>
        <taxon>Kickxellomycotina</taxon>
        <taxon>Kickxellomycetes</taxon>
        <taxon>Kickxellales</taxon>
        <taxon>Kickxellaceae</taxon>
        <taxon>Coemansia</taxon>
    </lineage>
</organism>
<feature type="non-terminal residue" evidence="13">
    <location>
        <position position="1"/>
    </location>
</feature>
<feature type="region of interest" description="Disordered" evidence="9">
    <location>
        <begin position="552"/>
        <end position="573"/>
    </location>
</feature>
<evidence type="ECO:0000256" key="10">
    <source>
        <dbReference type="SAM" id="Phobius"/>
    </source>
</evidence>
<dbReference type="SMART" id="SM00382">
    <property type="entry name" value="AAA"/>
    <property type="match status" value="2"/>
</dbReference>
<dbReference type="SUPFAM" id="SSF90123">
    <property type="entry name" value="ABC transporter transmembrane region"/>
    <property type="match status" value="2"/>
</dbReference>
<keyword evidence="2" id="KW-0813">Transport</keyword>
<accession>A0A9W7XFT3</accession>
<evidence type="ECO:0000256" key="3">
    <source>
        <dbReference type="ARBA" id="ARBA00022692"/>
    </source>
</evidence>
<dbReference type="InterPro" id="IPR036640">
    <property type="entry name" value="ABC1_TM_sf"/>
</dbReference>
<dbReference type="Proteomes" id="UP001145021">
    <property type="component" value="Unassembled WGS sequence"/>
</dbReference>
<feature type="compositionally biased region" description="Acidic residues" evidence="9">
    <location>
        <begin position="252"/>
        <end position="272"/>
    </location>
</feature>
<evidence type="ECO:0000256" key="7">
    <source>
        <dbReference type="ARBA" id="ARBA00022989"/>
    </source>
</evidence>
<dbReference type="CDD" id="cd18596">
    <property type="entry name" value="ABC_6TM_VMR1_D1_like"/>
    <property type="match status" value="1"/>
</dbReference>
<protein>
    <recommendedName>
        <fullName evidence="15">P-loop containing nucleoside triphosphate hydrolase protein</fullName>
    </recommendedName>
</protein>
<dbReference type="EMBL" id="JANBOH010000553">
    <property type="protein sequence ID" value="KAJ1641916.1"/>
    <property type="molecule type" value="Genomic_DNA"/>
</dbReference>
<keyword evidence="5" id="KW-0547">Nucleotide-binding</keyword>
<keyword evidence="4" id="KW-0677">Repeat</keyword>
<feature type="compositionally biased region" description="Low complexity" evidence="9">
    <location>
        <begin position="818"/>
        <end position="836"/>
    </location>
</feature>
<keyword evidence="7 10" id="KW-1133">Transmembrane helix</keyword>
<dbReference type="InterPro" id="IPR050173">
    <property type="entry name" value="ABC_transporter_C-like"/>
</dbReference>
<evidence type="ECO:0000256" key="2">
    <source>
        <dbReference type="ARBA" id="ARBA00022448"/>
    </source>
</evidence>
<feature type="transmembrane region" description="Helical" evidence="10">
    <location>
        <begin position="1072"/>
        <end position="1092"/>
    </location>
</feature>
<dbReference type="Gene3D" id="1.20.1560.10">
    <property type="entry name" value="ABC transporter type 1, transmembrane domain"/>
    <property type="match status" value="2"/>
</dbReference>
<dbReference type="InterPro" id="IPR003593">
    <property type="entry name" value="AAA+_ATPase"/>
</dbReference>
<dbReference type="PANTHER" id="PTHR24223:SF353">
    <property type="entry name" value="ABC TRANSPORTER ATP-BINDING PROTEIN_PERMEASE VMR1-RELATED"/>
    <property type="match status" value="1"/>
</dbReference>
<keyword evidence="6" id="KW-0067">ATP-binding</keyword>
<dbReference type="CDD" id="cd03244">
    <property type="entry name" value="ABCC_MRP_domain2"/>
    <property type="match status" value="1"/>
</dbReference>
<dbReference type="Pfam" id="PF00005">
    <property type="entry name" value="ABC_tran"/>
    <property type="match status" value="2"/>
</dbReference>
<dbReference type="CDD" id="cd18604">
    <property type="entry name" value="ABC_6TM_VMR1_D2_like"/>
    <property type="match status" value="1"/>
</dbReference>
<dbReference type="InterPro" id="IPR027417">
    <property type="entry name" value="P-loop_NTPase"/>
</dbReference>
<reference evidence="13" key="1">
    <citation type="submission" date="2022-07" db="EMBL/GenBank/DDBJ databases">
        <title>Phylogenomic reconstructions and comparative analyses of Kickxellomycotina fungi.</title>
        <authorList>
            <person name="Reynolds N.K."/>
            <person name="Stajich J.E."/>
            <person name="Barry K."/>
            <person name="Grigoriev I.V."/>
            <person name="Crous P."/>
            <person name="Smith M.E."/>
        </authorList>
    </citation>
    <scope>NUCLEOTIDE SEQUENCE</scope>
    <source>
        <strain evidence="13">NBRC 105413</strain>
    </source>
</reference>
<proteinExistence type="predicted"/>
<feature type="transmembrane region" description="Helical" evidence="10">
    <location>
        <begin position="1161"/>
        <end position="1180"/>
    </location>
</feature>
<evidence type="ECO:0000256" key="5">
    <source>
        <dbReference type="ARBA" id="ARBA00022741"/>
    </source>
</evidence>
<dbReference type="CDD" id="cd03250">
    <property type="entry name" value="ABCC_MRP_domain1"/>
    <property type="match status" value="1"/>
</dbReference>
<feature type="compositionally biased region" description="Polar residues" evidence="9">
    <location>
        <begin position="560"/>
        <end position="573"/>
    </location>
</feature>
<evidence type="ECO:0000313" key="14">
    <source>
        <dbReference type="Proteomes" id="UP001145021"/>
    </source>
</evidence>
<dbReference type="FunFam" id="3.40.50.300:FF:000565">
    <property type="entry name" value="ABC bile acid transporter"/>
    <property type="match status" value="1"/>
</dbReference>
<dbReference type="GO" id="GO:0000329">
    <property type="term" value="C:fungal-type vacuole membrane"/>
    <property type="evidence" value="ECO:0007669"/>
    <property type="project" value="TreeGrafter"/>
</dbReference>
<feature type="domain" description="ABC transporter" evidence="11">
    <location>
        <begin position="1253"/>
        <end position="1521"/>
    </location>
</feature>
<dbReference type="Pfam" id="PF00664">
    <property type="entry name" value="ABC_membrane"/>
    <property type="match status" value="2"/>
</dbReference>
<evidence type="ECO:0000313" key="13">
    <source>
        <dbReference type="EMBL" id="KAJ1641916.1"/>
    </source>
</evidence>
<dbReference type="PANTHER" id="PTHR24223">
    <property type="entry name" value="ATP-BINDING CASSETTE SUB-FAMILY C"/>
    <property type="match status" value="1"/>
</dbReference>
<dbReference type="PROSITE" id="PS50893">
    <property type="entry name" value="ABC_TRANSPORTER_2"/>
    <property type="match status" value="2"/>
</dbReference>
<comment type="subcellular location">
    <subcellularLocation>
        <location evidence="1">Membrane</location>
        <topology evidence="1">Multi-pass membrane protein</topology>
    </subcellularLocation>
</comment>
<dbReference type="PROSITE" id="PS50929">
    <property type="entry name" value="ABC_TM1F"/>
    <property type="match status" value="2"/>
</dbReference>
<feature type="domain" description="ABC transporter" evidence="11">
    <location>
        <begin position="561"/>
        <end position="814"/>
    </location>
</feature>
<feature type="transmembrane region" description="Helical" evidence="10">
    <location>
        <begin position="134"/>
        <end position="155"/>
    </location>
</feature>
<keyword evidence="14" id="KW-1185">Reference proteome</keyword>
<evidence type="ECO:0000256" key="1">
    <source>
        <dbReference type="ARBA" id="ARBA00004141"/>
    </source>
</evidence>
<gene>
    <name evidence="13" type="ORF">LPJ64_006181</name>
</gene>
<dbReference type="InterPro" id="IPR011527">
    <property type="entry name" value="ABC1_TM_dom"/>
</dbReference>
<evidence type="ECO:0000259" key="12">
    <source>
        <dbReference type="PROSITE" id="PS50929"/>
    </source>
</evidence>
<dbReference type="GO" id="GO:0140359">
    <property type="term" value="F:ABC-type transporter activity"/>
    <property type="evidence" value="ECO:0007669"/>
    <property type="project" value="InterPro"/>
</dbReference>
<evidence type="ECO:0000259" key="11">
    <source>
        <dbReference type="PROSITE" id="PS50893"/>
    </source>
</evidence>
<name>A0A9W7XFT3_9FUNG</name>
<dbReference type="InterPro" id="IPR003439">
    <property type="entry name" value="ABC_transporter-like_ATP-bd"/>
</dbReference>
<keyword evidence="8 10" id="KW-0472">Membrane</keyword>
<dbReference type="GO" id="GO:0005524">
    <property type="term" value="F:ATP binding"/>
    <property type="evidence" value="ECO:0007669"/>
    <property type="project" value="UniProtKB-KW"/>
</dbReference>
<feature type="transmembrane region" description="Helical" evidence="10">
    <location>
        <begin position="191"/>
        <end position="210"/>
    </location>
</feature>
<feature type="transmembrane region" description="Helical" evidence="10">
    <location>
        <begin position="324"/>
        <end position="342"/>
    </location>
</feature>
<feature type="region of interest" description="Disordered" evidence="9">
    <location>
        <begin position="818"/>
        <end position="846"/>
    </location>
</feature>
<evidence type="ECO:0000256" key="8">
    <source>
        <dbReference type="ARBA" id="ARBA00023136"/>
    </source>
</evidence>